<name>A0ACC6IGQ0_9ACTN</name>
<evidence type="ECO:0000313" key="1">
    <source>
        <dbReference type="EMBL" id="MDR6209830.1"/>
    </source>
</evidence>
<dbReference type="Proteomes" id="UP001261666">
    <property type="component" value="Unassembled WGS sequence"/>
</dbReference>
<gene>
    <name evidence="1" type="ORF">QE364_001530</name>
</gene>
<evidence type="ECO:0000313" key="2">
    <source>
        <dbReference type="Proteomes" id="UP001261666"/>
    </source>
</evidence>
<proteinExistence type="predicted"/>
<accession>A0ACC6IGQ0</accession>
<comment type="caution">
    <text evidence="1">The sequence shown here is derived from an EMBL/GenBank/DDBJ whole genome shotgun (WGS) entry which is preliminary data.</text>
</comment>
<sequence>MLLRYYPEIMTERTFMGPALLSGSCYIVVQATAGALDLTPWTMLAVGAPVLGLAYAVGMRMITRGERERQEAIVSNSEFRTPPRDERT</sequence>
<dbReference type="EMBL" id="JAVIZJ010000003">
    <property type="protein sequence ID" value="MDR6209830.1"/>
    <property type="molecule type" value="Genomic_DNA"/>
</dbReference>
<reference evidence="1" key="1">
    <citation type="submission" date="2023-08" db="EMBL/GenBank/DDBJ databases">
        <title>Functional and genomic diversity of the sorghum phyllosphere microbiome.</title>
        <authorList>
            <person name="Shade A."/>
        </authorList>
    </citation>
    <scope>NUCLEOTIDE SEQUENCE</scope>
    <source>
        <strain evidence="1">SORGH_AS_0885</strain>
    </source>
</reference>
<organism evidence="1 2">
    <name type="scientific">Nocardioides zeae</name>
    <dbReference type="NCBI Taxonomy" id="1457234"/>
    <lineage>
        <taxon>Bacteria</taxon>
        <taxon>Bacillati</taxon>
        <taxon>Actinomycetota</taxon>
        <taxon>Actinomycetes</taxon>
        <taxon>Propionibacteriales</taxon>
        <taxon>Nocardioidaceae</taxon>
        <taxon>Nocardioides</taxon>
    </lineage>
</organism>
<protein>
    <submittedName>
        <fullName evidence="1">Uncharacterized protein</fullName>
    </submittedName>
</protein>
<keyword evidence="2" id="KW-1185">Reference proteome</keyword>